<dbReference type="AlphaFoldDB" id="A0A699XZK3"/>
<accession>A0A699XZK3</accession>
<evidence type="ECO:0000256" key="1">
    <source>
        <dbReference type="SAM" id="MobiDB-lite"/>
    </source>
</evidence>
<gene>
    <name evidence="2" type="ORF">Tci_933033</name>
</gene>
<feature type="compositionally biased region" description="Polar residues" evidence="1">
    <location>
        <begin position="26"/>
        <end position="39"/>
    </location>
</feature>
<protein>
    <submittedName>
        <fullName evidence="2">Uncharacterized protein</fullName>
    </submittedName>
</protein>
<name>A0A699XZK3_TANCI</name>
<comment type="caution">
    <text evidence="2">The sequence shown here is derived from an EMBL/GenBank/DDBJ whole genome shotgun (WGS) entry which is preliminary data.</text>
</comment>
<evidence type="ECO:0000313" key="2">
    <source>
        <dbReference type="EMBL" id="GFD61064.1"/>
    </source>
</evidence>
<feature type="non-terminal residue" evidence="2">
    <location>
        <position position="45"/>
    </location>
</feature>
<organism evidence="2">
    <name type="scientific">Tanacetum cinerariifolium</name>
    <name type="common">Dalmatian daisy</name>
    <name type="synonym">Chrysanthemum cinerariifolium</name>
    <dbReference type="NCBI Taxonomy" id="118510"/>
    <lineage>
        <taxon>Eukaryota</taxon>
        <taxon>Viridiplantae</taxon>
        <taxon>Streptophyta</taxon>
        <taxon>Embryophyta</taxon>
        <taxon>Tracheophyta</taxon>
        <taxon>Spermatophyta</taxon>
        <taxon>Magnoliopsida</taxon>
        <taxon>eudicotyledons</taxon>
        <taxon>Gunneridae</taxon>
        <taxon>Pentapetalae</taxon>
        <taxon>asterids</taxon>
        <taxon>campanulids</taxon>
        <taxon>Asterales</taxon>
        <taxon>Asteraceae</taxon>
        <taxon>Asteroideae</taxon>
        <taxon>Anthemideae</taxon>
        <taxon>Anthemidinae</taxon>
        <taxon>Tanacetum</taxon>
    </lineage>
</organism>
<reference evidence="2" key="1">
    <citation type="journal article" date="2019" name="Sci. Rep.">
        <title>Draft genome of Tanacetum cinerariifolium, the natural source of mosquito coil.</title>
        <authorList>
            <person name="Yamashiro T."/>
            <person name="Shiraishi A."/>
            <person name="Satake H."/>
            <person name="Nakayama K."/>
        </authorList>
    </citation>
    <scope>NUCLEOTIDE SEQUENCE</scope>
</reference>
<sequence length="45" mass="4956">MRVTRQGTNDTMTQESIQAMIDRAIQRNSTNTQDDVSQSSGGGLR</sequence>
<proteinExistence type="predicted"/>
<feature type="region of interest" description="Disordered" evidence="1">
    <location>
        <begin position="23"/>
        <end position="45"/>
    </location>
</feature>
<dbReference type="EMBL" id="BKCJ011886231">
    <property type="protein sequence ID" value="GFD61064.1"/>
    <property type="molecule type" value="Genomic_DNA"/>
</dbReference>